<dbReference type="EMBL" id="CAJVQB010004267">
    <property type="protein sequence ID" value="CAG8631275.1"/>
    <property type="molecule type" value="Genomic_DNA"/>
</dbReference>
<sequence length="165" mass="19040">MTSITKEVTINNSSWAKDDESSETEQLGNTYEQPIIIIEDEHITTKDKLISTKKPSAVNISNNNNKRISFREDMIQAHVDILINGEISDEDLKSTNNALICYLEDIIKEYGIDICNYNEFSDFAKDKEVHSRAYWRNRGLTVALKNLKIENKGAIRKFAREVYNY</sequence>
<name>A0ABN7UP37_GIGMA</name>
<feature type="compositionally biased region" description="Polar residues" evidence="1">
    <location>
        <begin position="1"/>
        <end position="15"/>
    </location>
</feature>
<feature type="region of interest" description="Disordered" evidence="1">
    <location>
        <begin position="1"/>
        <end position="28"/>
    </location>
</feature>
<dbReference type="Proteomes" id="UP000789901">
    <property type="component" value="Unassembled WGS sequence"/>
</dbReference>
<organism evidence="2 3">
    <name type="scientific">Gigaspora margarita</name>
    <dbReference type="NCBI Taxonomy" id="4874"/>
    <lineage>
        <taxon>Eukaryota</taxon>
        <taxon>Fungi</taxon>
        <taxon>Fungi incertae sedis</taxon>
        <taxon>Mucoromycota</taxon>
        <taxon>Glomeromycotina</taxon>
        <taxon>Glomeromycetes</taxon>
        <taxon>Diversisporales</taxon>
        <taxon>Gigasporaceae</taxon>
        <taxon>Gigaspora</taxon>
    </lineage>
</organism>
<keyword evidence="3" id="KW-1185">Reference proteome</keyword>
<reference evidence="2 3" key="1">
    <citation type="submission" date="2021-06" db="EMBL/GenBank/DDBJ databases">
        <authorList>
            <person name="Kallberg Y."/>
            <person name="Tangrot J."/>
            <person name="Rosling A."/>
        </authorList>
    </citation>
    <scope>NUCLEOTIDE SEQUENCE [LARGE SCALE GENOMIC DNA]</scope>
    <source>
        <strain evidence="2 3">120-4 pot B 10/14</strain>
    </source>
</reference>
<protein>
    <submittedName>
        <fullName evidence="2">11905_t:CDS:1</fullName>
    </submittedName>
</protein>
<comment type="caution">
    <text evidence="2">The sequence shown here is derived from an EMBL/GenBank/DDBJ whole genome shotgun (WGS) entry which is preliminary data.</text>
</comment>
<evidence type="ECO:0000256" key="1">
    <source>
        <dbReference type="SAM" id="MobiDB-lite"/>
    </source>
</evidence>
<evidence type="ECO:0000313" key="3">
    <source>
        <dbReference type="Proteomes" id="UP000789901"/>
    </source>
</evidence>
<accession>A0ABN7UP37</accession>
<evidence type="ECO:0000313" key="2">
    <source>
        <dbReference type="EMBL" id="CAG8631275.1"/>
    </source>
</evidence>
<proteinExistence type="predicted"/>
<gene>
    <name evidence="2" type="ORF">GMARGA_LOCUS8344</name>
</gene>